<reference evidence="12" key="1">
    <citation type="journal article" date="2020" name="bioRxiv">
        <title>Whole genome comparisons of ergot fungi reveals the divergence and evolution of species within the genus Claviceps are the result of varying mechanisms driving genome evolution and host range expansion.</title>
        <authorList>
            <person name="Wyka S.A."/>
            <person name="Mondo S.J."/>
            <person name="Liu M."/>
            <person name="Dettman J."/>
            <person name="Nalam V."/>
            <person name="Broders K.D."/>
        </authorList>
    </citation>
    <scope>NUCLEOTIDE SEQUENCE</scope>
    <source>
        <strain evidence="12">CCC 602</strain>
    </source>
</reference>
<dbReference type="Gene3D" id="3.20.20.140">
    <property type="entry name" value="Metal-dependent hydrolases"/>
    <property type="match status" value="1"/>
</dbReference>
<sequence>MPIALSPTTRTRTDTGLTKFTNCRLVKGDDLVSEDLWVSSITGTIINSQASFFDDLNLPDEIIDLGGRIISPGMIECQLNGAFGFNFSTLLDDMSRYGKNVREVNKLLVQTGVTSYLPTITSQRPELYQKALPFLGPSGRARDAQDGAESLGAHCEGPFLNPTKNGVHDVDVLLEAQRFDDIEACYGAENLRPGREGEATRVKLITAAPERGQMMKLIPEFISRGIVCSVGHSEATYEEASEAVSLGASMITHLFNAMRPLHHRNPGIFGVLGKAENLNRPYFGVIADGIHLHPTTVKIAFNAHPDGFILVTDAMHLAGLPDGTYPWTNGEQTCNIVKKGSKLLLENSNTIAGSSITLLECVNNFLQWSGSSIPQALKSVTSTPAAMLGIQRTKGTLEAGADADLVIFSEDKSATGSGSEKLVLDEVWKFGDRLFSRE</sequence>
<dbReference type="InterPro" id="IPR032466">
    <property type="entry name" value="Metal_Hydrolase"/>
</dbReference>
<dbReference type="PIRSF" id="PIRSF038994">
    <property type="entry name" value="NagA"/>
    <property type="match status" value="1"/>
</dbReference>
<name>A0A9P7NCW8_9HYPO</name>
<evidence type="ECO:0000256" key="9">
    <source>
        <dbReference type="PIRSR" id="PIRSR038994-2"/>
    </source>
</evidence>
<comment type="similarity">
    <text evidence="1">Belongs to the metallo-dependent hydrolases superfamily. NagA family.</text>
</comment>
<dbReference type="SUPFAM" id="SSF51556">
    <property type="entry name" value="Metallo-dependent hydrolases"/>
    <property type="match status" value="1"/>
</dbReference>
<evidence type="ECO:0000256" key="2">
    <source>
        <dbReference type="ARBA" id="ARBA00011899"/>
    </source>
</evidence>
<evidence type="ECO:0000256" key="1">
    <source>
        <dbReference type="ARBA" id="ARBA00010716"/>
    </source>
</evidence>
<accession>A0A9P7NCW8</accession>
<dbReference type="InterPro" id="IPR006680">
    <property type="entry name" value="Amidohydro-rel"/>
</dbReference>
<dbReference type="GO" id="GO:0006046">
    <property type="term" value="P:N-acetylglucosamine catabolic process"/>
    <property type="evidence" value="ECO:0007669"/>
    <property type="project" value="TreeGrafter"/>
</dbReference>
<dbReference type="GO" id="GO:0008448">
    <property type="term" value="F:N-acetylglucosamine-6-phosphate deacetylase activity"/>
    <property type="evidence" value="ECO:0007669"/>
    <property type="project" value="UniProtKB-EC"/>
</dbReference>
<evidence type="ECO:0000256" key="4">
    <source>
        <dbReference type="ARBA" id="ARBA00022723"/>
    </source>
</evidence>
<feature type="binding site" evidence="9">
    <location>
        <position position="264"/>
    </location>
    <ligand>
        <name>substrate</name>
    </ligand>
</feature>
<dbReference type="InterPro" id="IPR003764">
    <property type="entry name" value="GlcNAc_6-P_deAcase"/>
</dbReference>
<feature type="binding site" evidence="10">
    <location>
        <position position="156"/>
    </location>
    <ligand>
        <name>Zn(2+)</name>
        <dbReference type="ChEBI" id="CHEBI:29105"/>
    </ligand>
</feature>
<proteinExistence type="inferred from homology"/>
<dbReference type="SUPFAM" id="SSF51338">
    <property type="entry name" value="Composite domain of metallo-dependent hydrolases"/>
    <property type="match status" value="1"/>
</dbReference>
<feature type="binding site" evidence="9">
    <location>
        <position position="167"/>
    </location>
    <ligand>
        <name>substrate</name>
    </ligand>
</feature>
<evidence type="ECO:0000313" key="12">
    <source>
        <dbReference type="EMBL" id="KAG6011369.1"/>
    </source>
</evidence>
<dbReference type="CDD" id="cd00854">
    <property type="entry name" value="NagA"/>
    <property type="match status" value="1"/>
</dbReference>
<feature type="binding site" evidence="9">
    <location>
        <begin position="351"/>
        <end position="353"/>
    </location>
    <ligand>
        <name>substrate</name>
    </ligand>
</feature>
<dbReference type="OrthoDB" id="10264777at2759"/>
<feature type="binding site" evidence="10">
    <location>
        <position position="232"/>
    </location>
    <ligand>
        <name>Zn(2+)</name>
        <dbReference type="ChEBI" id="CHEBI:29105"/>
    </ligand>
</feature>
<evidence type="ECO:0000256" key="8">
    <source>
        <dbReference type="PIRSR" id="PIRSR038994-1"/>
    </source>
</evidence>
<dbReference type="Pfam" id="PF01979">
    <property type="entry name" value="Amidohydro_1"/>
    <property type="match status" value="1"/>
</dbReference>
<gene>
    <name evidence="12" type="ORF">E4U43_008359</name>
</gene>
<dbReference type="FunFam" id="3.20.20.140:FF:000065">
    <property type="entry name" value="N-acetylglucosamine-6-phosphate deacetylase"/>
    <property type="match status" value="1"/>
</dbReference>
<keyword evidence="4 10" id="KW-0479">Metal-binding</keyword>
<dbReference type="GO" id="GO:0046872">
    <property type="term" value="F:metal ion binding"/>
    <property type="evidence" value="ECO:0007669"/>
    <property type="project" value="UniProtKB-KW"/>
</dbReference>
<dbReference type="AlphaFoldDB" id="A0A9P7NCW8"/>
<evidence type="ECO:0000256" key="7">
    <source>
        <dbReference type="ARBA" id="ARBA00047647"/>
    </source>
</evidence>
<dbReference type="Proteomes" id="UP000748025">
    <property type="component" value="Unassembled WGS sequence"/>
</dbReference>
<feature type="binding site" evidence="10">
    <location>
        <position position="253"/>
    </location>
    <ligand>
        <name>Zn(2+)</name>
        <dbReference type="ChEBI" id="CHEBI:29105"/>
    </ligand>
</feature>
<evidence type="ECO:0000256" key="3">
    <source>
        <dbReference type="ARBA" id="ARBA00018029"/>
    </source>
</evidence>
<dbReference type="PANTHER" id="PTHR11113">
    <property type="entry name" value="N-ACETYLGLUCOSAMINE-6-PHOSPHATE DEACETYLASE"/>
    <property type="match status" value="1"/>
</dbReference>
<dbReference type="EC" id="3.5.1.25" evidence="2"/>
<feature type="active site" description="Proton donor/acceptor" evidence="8">
    <location>
        <position position="313"/>
    </location>
</feature>
<comment type="caution">
    <text evidence="12">The sequence shown here is derived from an EMBL/GenBank/DDBJ whole genome shotgun (WGS) entry which is preliminary data.</text>
</comment>
<dbReference type="PANTHER" id="PTHR11113:SF14">
    <property type="entry name" value="N-ACETYLGLUCOSAMINE-6-PHOSPHATE DEACETYLASE"/>
    <property type="match status" value="1"/>
</dbReference>
<evidence type="ECO:0000259" key="11">
    <source>
        <dbReference type="Pfam" id="PF01979"/>
    </source>
</evidence>
<keyword evidence="5" id="KW-0378">Hydrolase</keyword>
<evidence type="ECO:0000313" key="13">
    <source>
        <dbReference type="Proteomes" id="UP000748025"/>
    </source>
</evidence>
<dbReference type="NCBIfam" id="TIGR00221">
    <property type="entry name" value="nagA"/>
    <property type="match status" value="1"/>
</dbReference>
<evidence type="ECO:0000256" key="10">
    <source>
        <dbReference type="PIRSR" id="PIRSR038994-3"/>
    </source>
</evidence>
<protein>
    <recommendedName>
        <fullName evidence="3">N-acetylglucosamine-6-phosphate deacetylase</fullName>
        <ecNumber evidence="2">3.5.1.25</ecNumber>
    </recommendedName>
</protein>
<evidence type="ECO:0000256" key="5">
    <source>
        <dbReference type="ARBA" id="ARBA00022801"/>
    </source>
</evidence>
<feature type="domain" description="Amidohydrolase-related" evidence="11">
    <location>
        <begin position="69"/>
        <end position="411"/>
    </location>
</feature>
<organism evidence="12 13">
    <name type="scientific">Claviceps pusilla</name>
    <dbReference type="NCBI Taxonomy" id="123648"/>
    <lineage>
        <taxon>Eukaryota</taxon>
        <taxon>Fungi</taxon>
        <taxon>Dikarya</taxon>
        <taxon>Ascomycota</taxon>
        <taxon>Pezizomycotina</taxon>
        <taxon>Sordariomycetes</taxon>
        <taxon>Hypocreomycetidae</taxon>
        <taxon>Hypocreales</taxon>
        <taxon>Clavicipitaceae</taxon>
        <taxon>Claviceps</taxon>
    </lineage>
</organism>
<feature type="binding site" evidence="9">
    <location>
        <position position="291"/>
    </location>
    <ligand>
        <name>substrate</name>
    </ligand>
</feature>
<comment type="cofactor">
    <cofactor evidence="10">
        <name>a divalent metal cation</name>
        <dbReference type="ChEBI" id="CHEBI:60240"/>
    </cofactor>
    <text evidence="10">Binds 1 divalent metal cation per subunit.</text>
</comment>
<comment type="catalytic activity">
    <reaction evidence="7">
        <text>N-acetyl-D-glucosamine 6-phosphate + H2O = D-glucosamine 6-phosphate + acetate</text>
        <dbReference type="Rhea" id="RHEA:22936"/>
        <dbReference type="ChEBI" id="CHEBI:15377"/>
        <dbReference type="ChEBI" id="CHEBI:30089"/>
        <dbReference type="ChEBI" id="CHEBI:57513"/>
        <dbReference type="ChEBI" id="CHEBI:58725"/>
        <dbReference type="EC" id="3.5.1.25"/>
    </reaction>
</comment>
<feature type="binding site" evidence="9">
    <location>
        <begin position="256"/>
        <end position="257"/>
    </location>
    <ligand>
        <name>substrate</name>
    </ligand>
</feature>
<keyword evidence="13" id="KW-1185">Reference proteome</keyword>
<evidence type="ECO:0000256" key="6">
    <source>
        <dbReference type="ARBA" id="ARBA00023277"/>
    </source>
</evidence>
<dbReference type="InterPro" id="IPR011059">
    <property type="entry name" value="Metal-dep_hydrolase_composite"/>
</dbReference>
<dbReference type="EMBL" id="SRPW01000892">
    <property type="protein sequence ID" value="KAG6011369.1"/>
    <property type="molecule type" value="Genomic_DNA"/>
</dbReference>
<keyword evidence="6" id="KW-0119">Carbohydrate metabolism</keyword>